<dbReference type="EMBL" id="SMJU01000010">
    <property type="protein sequence ID" value="TDB63311.1"/>
    <property type="molecule type" value="Genomic_DNA"/>
</dbReference>
<dbReference type="Proteomes" id="UP000295706">
    <property type="component" value="Unassembled WGS sequence"/>
</dbReference>
<name>A0A4R4KAC2_9BACT</name>
<sequence length="348" mass="39449">MKLNDILGLGKVLPIDKLIDIVSNSFGKISKSYFDKKDVDTKAYEIEKLAEARAKEMKIIATAIKANFQLTGGIEYKEEKLEISSQKVLPIEHQQTILVNPQLEDRTSERVNFQEAKKQLNIENVTTYAAEELKNEQPVTDEPVDEDWSTRFFRIVEDVSNEEMQALWGKILAGEIKQPKSYSLRTLELIRNLSKNEADIFMKVANFAVKCGNENYIFKGKDSKLLKEKYNISYRDTALLTEIGILQPGSFVNYQLFQHPANSQHIFTSGNIVIIAKIKANTPTIKMPVNVFSNAGNELLKLINSNPPMDYLTSIANSIKNENTDVKYAYILAFEGDGITHTQPLQDF</sequence>
<gene>
    <name evidence="1" type="ORF">EZE20_16180</name>
</gene>
<keyword evidence="2" id="KW-1185">Reference proteome</keyword>
<evidence type="ECO:0000313" key="1">
    <source>
        <dbReference type="EMBL" id="TDB63311.1"/>
    </source>
</evidence>
<evidence type="ECO:0000313" key="2">
    <source>
        <dbReference type="Proteomes" id="UP000295706"/>
    </source>
</evidence>
<organism evidence="1 2">
    <name type="scientific">Arundinibacter roseus</name>
    <dbReference type="NCBI Taxonomy" id="2070510"/>
    <lineage>
        <taxon>Bacteria</taxon>
        <taxon>Pseudomonadati</taxon>
        <taxon>Bacteroidota</taxon>
        <taxon>Cytophagia</taxon>
        <taxon>Cytophagales</taxon>
        <taxon>Spirosomataceae</taxon>
        <taxon>Arundinibacter</taxon>
    </lineage>
</organism>
<reference evidence="1 2" key="1">
    <citation type="submission" date="2019-02" db="EMBL/GenBank/DDBJ databases">
        <title>Arundinibacter roseus gen. nov., sp. nov., a new member of the family Cytophagaceae.</title>
        <authorList>
            <person name="Szuroczki S."/>
            <person name="Khayer B."/>
            <person name="Sproer C."/>
            <person name="Toumi M."/>
            <person name="Szabo A."/>
            <person name="Felfoldi T."/>
            <person name="Schumann P."/>
            <person name="Toth E."/>
        </authorList>
    </citation>
    <scope>NUCLEOTIDE SEQUENCE [LARGE SCALE GENOMIC DNA]</scope>
    <source>
        <strain evidence="1 2">DMA-k-7a</strain>
    </source>
</reference>
<dbReference type="InterPro" id="IPR021254">
    <property type="entry name" value="DUF2806"/>
</dbReference>
<proteinExistence type="predicted"/>
<accession>A0A4R4KAC2</accession>
<comment type="caution">
    <text evidence="1">The sequence shown here is derived from an EMBL/GenBank/DDBJ whole genome shotgun (WGS) entry which is preliminary data.</text>
</comment>
<dbReference type="RefSeq" id="WP_132119554.1">
    <property type="nucleotide sequence ID" value="NZ_SMJU01000010.1"/>
</dbReference>
<dbReference type="Pfam" id="PF10987">
    <property type="entry name" value="DUF2806"/>
    <property type="match status" value="1"/>
</dbReference>
<dbReference type="AlphaFoldDB" id="A0A4R4KAC2"/>
<protein>
    <submittedName>
        <fullName evidence="1">DUF2806 domain-containing protein</fullName>
    </submittedName>
</protein>
<dbReference type="OrthoDB" id="886161at2"/>